<reference evidence="1" key="1">
    <citation type="submission" date="2014-05" db="EMBL/GenBank/DDBJ databases">
        <authorList>
            <person name="Chronopoulou M."/>
        </authorList>
    </citation>
    <scope>NUCLEOTIDE SEQUENCE</scope>
    <source>
        <tissue evidence="1">Whole organism</tissue>
    </source>
</reference>
<sequence>MFKGSRLFMPNSVDFIFFNGRILHCANLPSHQGLRPFQSYLYVKECINSSIFSTESSYTS</sequence>
<accession>A0A0K2ULW4</accession>
<proteinExistence type="predicted"/>
<organism evidence="1">
    <name type="scientific">Lepeophtheirus salmonis</name>
    <name type="common">Salmon louse</name>
    <name type="synonym">Caligus salmonis</name>
    <dbReference type="NCBI Taxonomy" id="72036"/>
    <lineage>
        <taxon>Eukaryota</taxon>
        <taxon>Metazoa</taxon>
        <taxon>Ecdysozoa</taxon>
        <taxon>Arthropoda</taxon>
        <taxon>Crustacea</taxon>
        <taxon>Multicrustacea</taxon>
        <taxon>Hexanauplia</taxon>
        <taxon>Copepoda</taxon>
        <taxon>Siphonostomatoida</taxon>
        <taxon>Caligidae</taxon>
        <taxon>Lepeophtheirus</taxon>
    </lineage>
</organism>
<evidence type="ECO:0000313" key="1">
    <source>
        <dbReference type="EMBL" id="CDW39065.1"/>
    </source>
</evidence>
<dbReference type="AlphaFoldDB" id="A0A0K2ULW4"/>
<protein>
    <submittedName>
        <fullName evidence="1">Uncharacterized protein</fullName>
    </submittedName>
</protein>
<dbReference type="EMBL" id="HACA01021704">
    <property type="protein sequence ID" value="CDW39065.1"/>
    <property type="molecule type" value="Transcribed_RNA"/>
</dbReference>
<name>A0A0K2ULW4_LEPSM</name>